<dbReference type="HOGENOM" id="CLU_026983_1_0_0"/>
<protein>
    <recommendedName>
        <fullName evidence="2">Serine aminopeptidase S33 domain-containing protein</fullName>
    </recommendedName>
</protein>
<feature type="domain" description="Serine aminopeptidase S33" evidence="2">
    <location>
        <begin position="60"/>
        <end position="168"/>
    </location>
</feature>
<accession>A0A0C7NWP5</accession>
<dbReference type="InterPro" id="IPR022742">
    <property type="entry name" value="Hydrolase_4"/>
</dbReference>
<sequence length="682" mass="76460">MKKETKLIFFSIVLILFGSILAHMFNTSFYSVDVKRINFETDTGILSGLLYMPKDASAADPRPTIITTHGYLNSAEMQDASAIEMSRRGYVVLALDMYDHGHSINKTTYEPATSFFSFWPNAIYDAVQYMYNQEYVLKDPEGNGIIGVAGHSMGGFSSTVAMVKDEQDFLKTGVRKIHAGLTMGSDYSWSSYLGINSDVAFAAYGPRTVGIIAAHYDEFFFDSEASKTGETVVFKDFINKPEGRAFLGNPENPIEGLMFTLENGGRRVIYEPWEIHPWNHFSFETTRYQISFYTKAFQGYTSPNQKNVGLGPENQRWMLKEYSEFLALIGFFLLFVPLITALIKLPIFSKAITTPTLVIQAPKNTLTKTIYWIFFIFGAAFPAIFFPSLMVKGGSGMVILKVSSLIVFALSIIIGIILHSKAKKIEGKSTKSIINGTILIALSSLLLFLSINFGNNLFVLSSYFNQPTTNQIVYWALIVSEVILILTLVMYYLNKRYSEITPKHYGFVTNWKSIISSLFVVIVAVVIGFALLYLIDALFKTDFRIWTWAVKTFETSHLIAALKYSPFFFLFYYIIGISVNANTGFMKKSKGYLFSCISVVGGLVVFLLLQYGLLFFRGKALCPSQALNPILLFALIPSLIVATFYTKSLYEKTGNVYTAAFLNTILMTIILAANTTTYHGLI</sequence>
<feature type="transmembrane region" description="Helical" evidence="1">
    <location>
        <begin position="514"/>
        <end position="535"/>
    </location>
</feature>
<feature type="transmembrane region" description="Helical" evidence="1">
    <location>
        <begin position="325"/>
        <end position="348"/>
    </location>
</feature>
<dbReference type="PANTHER" id="PTHR22946">
    <property type="entry name" value="DIENELACTONE HYDROLASE DOMAIN-CONTAINING PROTEIN-RELATED"/>
    <property type="match status" value="1"/>
</dbReference>
<evidence type="ECO:0000313" key="4">
    <source>
        <dbReference type="Proteomes" id="UP000032809"/>
    </source>
</evidence>
<feature type="transmembrane region" description="Helical" evidence="1">
    <location>
        <begin position="398"/>
        <end position="420"/>
    </location>
</feature>
<evidence type="ECO:0000313" key="3">
    <source>
        <dbReference type="EMBL" id="CEP77768.1"/>
    </source>
</evidence>
<dbReference type="STRING" id="1006576.DTL3_0442"/>
<dbReference type="PATRIC" id="fig|1006576.9.peg.437"/>
<dbReference type="SUPFAM" id="SSF53474">
    <property type="entry name" value="alpha/beta-Hydrolases"/>
    <property type="match status" value="1"/>
</dbReference>
<dbReference type="EMBL" id="LN824141">
    <property type="protein sequence ID" value="CEP77768.1"/>
    <property type="molecule type" value="Genomic_DNA"/>
</dbReference>
<dbReference type="InterPro" id="IPR029058">
    <property type="entry name" value="AB_hydrolase_fold"/>
</dbReference>
<feature type="transmembrane region" description="Helical" evidence="1">
    <location>
        <begin position="555"/>
        <end position="579"/>
    </location>
</feature>
<dbReference type="KEGG" id="dtn:DTL3_0442"/>
<keyword evidence="1" id="KW-0472">Membrane</keyword>
<gene>
    <name evidence="3" type="ORF">DTL3_0442</name>
</gene>
<feature type="transmembrane region" description="Helical" evidence="1">
    <location>
        <begin position="591"/>
        <end position="614"/>
    </location>
</feature>
<dbReference type="Gene3D" id="3.40.50.1820">
    <property type="entry name" value="alpha/beta hydrolase"/>
    <property type="match status" value="1"/>
</dbReference>
<dbReference type="AlphaFoldDB" id="A0A0C7NWP5"/>
<dbReference type="RefSeq" id="WP_045087334.1">
    <property type="nucleotide sequence ID" value="NZ_LN824141.1"/>
</dbReference>
<feature type="transmembrane region" description="Helical" evidence="1">
    <location>
        <begin position="626"/>
        <end position="645"/>
    </location>
</feature>
<dbReference type="Pfam" id="PF12146">
    <property type="entry name" value="Hydrolase_4"/>
    <property type="match status" value="1"/>
</dbReference>
<dbReference type="OrthoDB" id="9780269at2"/>
<keyword evidence="1" id="KW-1133">Transmembrane helix</keyword>
<dbReference type="Proteomes" id="UP000032809">
    <property type="component" value="Chromosome I"/>
</dbReference>
<feature type="transmembrane region" description="Helical" evidence="1">
    <location>
        <begin position="472"/>
        <end position="493"/>
    </location>
</feature>
<evidence type="ECO:0000256" key="1">
    <source>
        <dbReference type="SAM" id="Phobius"/>
    </source>
</evidence>
<keyword evidence="4" id="KW-1185">Reference proteome</keyword>
<feature type="transmembrane region" description="Helical" evidence="1">
    <location>
        <begin position="432"/>
        <end position="452"/>
    </location>
</feature>
<reference evidence="4" key="1">
    <citation type="submission" date="2014-11" db="EMBL/GenBank/DDBJ databases">
        <authorList>
            <person name="Wibberg D."/>
        </authorList>
    </citation>
    <scope>NUCLEOTIDE SEQUENCE [LARGE SCALE GENOMIC DNA]</scope>
    <source>
        <strain evidence="4">L3</strain>
    </source>
</reference>
<keyword evidence="1" id="KW-0812">Transmembrane</keyword>
<feature type="transmembrane region" description="Helical" evidence="1">
    <location>
        <begin position="369"/>
        <end position="386"/>
    </location>
</feature>
<name>A0A0C7NWP5_DEFTU</name>
<dbReference type="InterPro" id="IPR050261">
    <property type="entry name" value="FrsA_esterase"/>
</dbReference>
<organism evidence="3 4">
    <name type="scientific">Defluviitoga tunisiensis</name>
    <dbReference type="NCBI Taxonomy" id="1006576"/>
    <lineage>
        <taxon>Bacteria</taxon>
        <taxon>Thermotogati</taxon>
        <taxon>Thermotogota</taxon>
        <taxon>Thermotogae</taxon>
        <taxon>Petrotogales</taxon>
        <taxon>Petrotogaceae</taxon>
        <taxon>Defluviitoga</taxon>
    </lineage>
</organism>
<proteinExistence type="predicted"/>
<evidence type="ECO:0000259" key="2">
    <source>
        <dbReference type="Pfam" id="PF12146"/>
    </source>
</evidence>
<feature type="transmembrane region" description="Helical" evidence="1">
    <location>
        <begin position="657"/>
        <end position="681"/>
    </location>
</feature>